<dbReference type="EC" id="4.2.1.1" evidence="4"/>
<comment type="function">
    <text evidence="4">Reversible hydration of carbon dioxide.</text>
</comment>
<feature type="domain" description="Alpha-carbonic anhydrase" evidence="5">
    <location>
        <begin position="10"/>
        <end position="259"/>
    </location>
</feature>
<dbReference type="PANTHER" id="PTHR18952">
    <property type="entry name" value="CARBONIC ANHYDRASE"/>
    <property type="match status" value="1"/>
</dbReference>
<accession>A0A8K0DBY2</accession>
<dbReference type="SUPFAM" id="SSF51069">
    <property type="entry name" value="Carbonic anhydrase"/>
    <property type="match status" value="1"/>
</dbReference>
<evidence type="ECO:0000256" key="3">
    <source>
        <dbReference type="ARBA" id="ARBA00022833"/>
    </source>
</evidence>
<dbReference type="AlphaFoldDB" id="A0A8K0DBY2"/>
<comment type="cofactor">
    <cofactor evidence="4">
        <name>Zn(2+)</name>
        <dbReference type="ChEBI" id="CHEBI:29105"/>
    </cofactor>
</comment>
<comment type="caution">
    <text evidence="6">The sequence shown here is derived from an EMBL/GenBank/DDBJ whole genome shotgun (WGS) entry which is preliminary data.</text>
</comment>
<dbReference type="GO" id="GO:0004089">
    <property type="term" value="F:carbonate dehydratase activity"/>
    <property type="evidence" value="ECO:0007669"/>
    <property type="project" value="UniProtKB-UniRule"/>
</dbReference>
<dbReference type="Pfam" id="PF00194">
    <property type="entry name" value="Carb_anhydrase"/>
    <property type="match status" value="1"/>
</dbReference>
<evidence type="ECO:0000256" key="2">
    <source>
        <dbReference type="ARBA" id="ARBA00022723"/>
    </source>
</evidence>
<dbReference type="PROSITE" id="PS00162">
    <property type="entry name" value="ALPHA_CA_1"/>
    <property type="match status" value="1"/>
</dbReference>
<evidence type="ECO:0000313" key="7">
    <source>
        <dbReference type="Proteomes" id="UP000801492"/>
    </source>
</evidence>
<organism evidence="6 7">
    <name type="scientific">Ignelater luminosus</name>
    <name type="common">Cucubano</name>
    <name type="synonym">Pyrophorus luminosus</name>
    <dbReference type="NCBI Taxonomy" id="2038154"/>
    <lineage>
        <taxon>Eukaryota</taxon>
        <taxon>Metazoa</taxon>
        <taxon>Ecdysozoa</taxon>
        <taxon>Arthropoda</taxon>
        <taxon>Hexapoda</taxon>
        <taxon>Insecta</taxon>
        <taxon>Pterygota</taxon>
        <taxon>Neoptera</taxon>
        <taxon>Endopterygota</taxon>
        <taxon>Coleoptera</taxon>
        <taxon>Polyphaga</taxon>
        <taxon>Elateriformia</taxon>
        <taxon>Elateroidea</taxon>
        <taxon>Elateridae</taxon>
        <taxon>Agrypninae</taxon>
        <taxon>Pyrophorini</taxon>
        <taxon>Ignelater</taxon>
    </lineage>
</organism>
<evidence type="ECO:0000313" key="6">
    <source>
        <dbReference type="EMBL" id="KAF2902949.1"/>
    </source>
</evidence>
<feature type="chain" id="PRO_5035489266" description="Carbonic anhydrase" evidence="4">
    <location>
        <begin position="26"/>
        <end position="264"/>
    </location>
</feature>
<evidence type="ECO:0000259" key="5">
    <source>
        <dbReference type="PROSITE" id="PS51144"/>
    </source>
</evidence>
<keyword evidence="7" id="KW-1185">Reference proteome</keyword>
<comment type="catalytic activity">
    <reaction evidence="4">
        <text>hydrogencarbonate + H(+) = CO2 + H2O</text>
        <dbReference type="Rhea" id="RHEA:10748"/>
        <dbReference type="ChEBI" id="CHEBI:15377"/>
        <dbReference type="ChEBI" id="CHEBI:15378"/>
        <dbReference type="ChEBI" id="CHEBI:16526"/>
        <dbReference type="ChEBI" id="CHEBI:17544"/>
        <dbReference type="EC" id="4.2.1.1"/>
    </reaction>
</comment>
<feature type="signal peptide" evidence="4">
    <location>
        <begin position="1"/>
        <end position="25"/>
    </location>
</feature>
<dbReference type="OrthoDB" id="429145at2759"/>
<dbReference type="GO" id="GO:0005737">
    <property type="term" value="C:cytoplasm"/>
    <property type="evidence" value="ECO:0007669"/>
    <property type="project" value="TreeGrafter"/>
</dbReference>
<name>A0A8K0DBY2_IGNLU</name>
<dbReference type="SMART" id="SM01057">
    <property type="entry name" value="Carb_anhydrase"/>
    <property type="match status" value="1"/>
</dbReference>
<sequence>MSCRSIMLLAAWLILTITVVRNSEAAAVCGKEGVRQSPIDIDISTVIPRTAPLLEWSLNFQENLDEAYLLNDGHSLRFLANTSEPLTISGGLLPTTYEFQQLHFHWGDNDTKGSEHTIMSHSYPIEMHVVFSQSESNRSDQFVVVGYFFRLSRRDNPGLTNLLDLALSAAQHPNEAFPVKPFRLSELVQITPFSYYSYSGSLTTPPYTESVHWIVASTALPISARQLKIFREAALLDRGLHNNYRCTQDLNGRQIHFIVPLISP</sequence>
<keyword evidence="3 4" id="KW-0862">Zinc</keyword>
<keyword evidence="4" id="KW-0732">Signal</keyword>
<dbReference type="EMBL" id="VTPC01001136">
    <property type="protein sequence ID" value="KAF2902949.1"/>
    <property type="molecule type" value="Genomic_DNA"/>
</dbReference>
<dbReference type="GO" id="GO:0008270">
    <property type="term" value="F:zinc ion binding"/>
    <property type="evidence" value="ECO:0007669"/>
    <property type="project" value="UniProtKB-UniRule"/>
</dbReference>
<dbReference type="PROSITE" id="PS51144">
    <property type="entry name" value="ALPHA_CA_2"/>
    <property type="match status" value="1"/>
</dbReference>
<dbReference type="CDD" id="cd00326">
    <property type="entry name" value="alpha_CA"/>
    <property type="match status" value="1"/>
</dbReference>
<dbReference type="Gene3D" id="3.10.200.10">
    <property type="entry name" value="Alpha carbonic anhydrase"/>
    <property type="match status" value="1"/>
</dbReference>
<dbReference type="InterPro" id="IPR001148">
    <property type="entry name" value="CA_dom"/>
</dbReference>
<evidence type="ECO:0000256" key="1">
    <source>
        <dbReference type="ARBA" id="ARBA00010718"/>
    </source>
</evidence>
<gene>
    <name evidence="6" type="ORF">ILUMI_03234</name>
</gene>
<dbReference type="InterPro" id="IPR018338">
    <property type="entry name" value="Carbonic_anhydrase_a-class_CS"/>
</dbReference>
<dbReference type="PANTHER" id="PTHR18952:SF124">
    <property type="entry name" value="CARBONIC ANHYDRASE 7"/>
    <property type="match status" value="1"/>
</dbReference>
<proteinExistence type="inferred from homology"/>
<comment type="similarity">
    <text evidence="1 4">Belongs to the alpha-carbonic anhydrase family.</text>
</comment>
<keyword evidence="2 4" id="KW-0479">Metal-binding</keyword>
<dbReference type="InterPro" id="IPR023561">
    <property type="entry name" value="Carbonic_anhydrase_a-class"/>
</dbReference>
<protein>
    <recommendedName>
        <fullName evidence="4">Carbonic anhydrase</fullName>
        <ecNumber evidence="4">4.2.1.1</ecNumber>
    </recommendedName>
</protein>
<dbReference type="Proteomes" id="UP000801492">
    <property type="component" value="Unassembled WGS sequence"/>
</dbReference>
<keyword evidence="4" id="KW-0456">Lyase</keyword>
<reference evidence="6" key="1">
    <citation type="submission" date="2019-08" db="EMBL/GenBank/DDBJ databases">
        <title>The genome of the North American firefly Photinus pyralis.</title>
        <authorList>
            <consortium name="Photinus pyralis genome working group"/>
            <person name="Fallon T.R."/>
            <person name="Sander Lower S.E."/>
            <person name="Weng J.-K."/>
        </authorList>
    </citation>
    <scope>NUCLEOTIDE SEQUENCE</scope>
    <source>
        <strain evidence="6">TRF0915ILg1</strain>
        <tissue evidence="6">Whole body</tissue>
    </source>
</reference>
<dbReference type="InterPro" id="IPR036398">
    <property type="entry name" value="CA_dom_sf"/>
</dbReference>
<evidence type="ECO:0000256" key="4">
    <source>
        <dbReference type="RuleBase" id="RU367011"/>
    </source>
</evidence>